<evidence type="ECO:0000313" key="4">
    <source>
        <dbReference type="Proteomes" id="UP000239001"/>
    </source>
</evidence>
<evidence type="ECO:0000259" key="2">
    <source>
        <dbReference type="PROSITE" id="PS50043"/>
    </source>
</evidence>
<dbReference type="PANTHER" id="PTHR43214">
    <property type="entry name" value="TWO-COMPONENT RESPONSE REGULATOR"/>
    <property type="match status" value="1"/>
</dbReference>
<keyword evidence="1" id="KW-0238">DNA-binding</keyword>
<evidence type="ECO:0000313" key="3">
    <source>
        <dbReference type="EMBL" id="PSF31761.1"/>
    </source>
</evidence>
<dbReference type="Proteomes" id="UP000239001">
    <property type="component" value="Unassembled WGS sequence"/>
</dbReference>
<dbReference type="InterPro" id="IPR039420">
    <property type="entry name" value="WalR-like"/>
</dbReference>
<dbReference type="OrthoDB" id="9797501at2"/>
<dbReference type="InterPro" id="IPR036388">
    <property type="entry name" value="WH-like_DNA-bd_sf"/>
</dbReference>
<dbReference type="AlphaFoldDB" id="A0A2T1LRW2"/>
<keyword evidence="4" id="KW-1185">Reference proteome</keyword>
<dbReference type="InterPro" id="IPR016032">
    <property type="entry name" value="Sig_transdc_resp-reg_C-effctor"/>
</dbReference>
<proteinExistence type="predicted"/>
<dbReference type="EMBL" id="PXOH01000041">
    <property type="protein sequence ID" value="PSF31761.1"/>
    <property type="molecule type" value="Genomic_DNA"/>
</dbReference>
<accession>A0A2T1LRW2</accession>
<sequence>MLDTITSSVVQWDILIVSNNLCFIEGLKRILETIDSLRFLHPLNEPEQTFLLLEHVRPDFLLVQHPQQDRFLYQLKQRYPRICSITLDQDSPYGDYCISSGISFRQQLQELLQQQLQARLRFPIKGVPLYHNLIKKIKFTQQELKILALLTYGYNYEEIADKLNLSRNTIKKYVNLLRDKVNAKDKAHLICIALRSGLIA</sequence>
<dbReference type="Pfam" id="PF00196">
    <property type="entry name" value="GerE"/>
    <property type="match status" value="1"/>
</dbReference>
<dbReference type="InterPro" id="IPR000792">
    <property type="entry name" value="Tscrpt_reg_LuxR_C"/>
</dbReference>
<reference evidence="3 4" key="1">
    <citation type="submission" date="2018-03" db="EMBL/GenBank/DDBJ databases">
        <title>The ancient ancestry and fast evolution of plastids.</title>
        <authorList>
            <person name="Moore K.R."/>
            <person name="Magnabosco C."/>
            <person name="Momper L."/>
            <person name="Gold D.A."/>
            <person name="Bosak T."/>
            <person name="Fournier G.P."/>
        </authorList>
    </citation>
    <scope>NUCLEOTIDE SEQUENCE [LARGE SCALE GENOMIC DNA]</scope>
    <source>
        <strain evidence="3 4">CCALA 016</strain>
    </source>
</reference>
<comment type="caution">
    <text evidence="3">The sequence shown here is derived from an EMBL/GenBank/DDBJ whole genome shotgun (WGS) entry which is preliminary data.</text>
</comment>
<feature type="domain" description="HTH luxR-type" evidence="2">
    <location>
        <begin position="132"/>
        <end position="197"/>
    </location>
</feature>
<dbReference type="Gene3D" id="1.10.10.10">
    <property type="entry name" value="Winged helix-like DNA-binding domain superfamily/Winged helix DNA-binding domain"/>
    <property type="match status" value="1"/>
</dbReference>
<dbReference type="PANTHER" id="PTHR43214:SF43">
    <property type="entry name" value="TWO-COMPONENT RESPONSE REGULATOR"/>
    <property type="match status" value="1"/>
</dbReference>
<dbReference type="GO" id="GO:0006355">
    <property type="term" value="P:regulation of DNA-templated transcription"/>
    <property type="evidence" value="ECO:0007669"/>
    <property type="project" value="InterPro"/>
</dbReference>
<dbReference type="PRINTS" id="PR00038">
    <property type="entry name" value="HTHLUXR"/>
</dbReference>
<dbReference type="PROSITE" id="PS50043">
    <property type="entry name" value="HTH_LUXR_2"/>
    <property type="match status" value="1"/>
</dbReference>
<dbReference type="SUPFAM" id="SSF46894">
    <property type="entry name" value="C-terminal effector domain of the bipartite response regulators"/>
    <property type="match status" value="1"/>
</dbReference>
<gene>
    <name evidence="3" type="ORF">C7H19_22310</name>
</gene>
<organism evidence="3 4">
    <name type="scientific">Aphanothece hegewaldii CCALA 016</name>
    <dbReference type="NCBI Taxonomy" id="2107694"/>
    <lineage>
        <taxon>Bacteria</taxon>
        <taxon>Bacillati</taxon>
        <taxon>Cyanobacteriota</taxon>
        <taxon>Cyanophyceae</taxon>
        <taxon>Oscillatoriophycideae</taxon>
        <taxon>Chroococcales</taxon>
        <taxon>Aphanothecaceae</taxon>
        <taxon>Aphanothece</taxon>
    </lineage>
</organism>
<reference evidence="3 4" key="2">
    <citation type="submission" date="2018-03" db="EMBL/GenBank/DDBJ databases">
        <authorList>
            <person name="Keele B.F."/>
        </authorList>
    </citation>
    <scope>NUCLEOTIDE SEQUENCE [LARGE SCALE GENOMIC DNA]</scope>
    <source>
        <strain evidence="3 4">CCALA 016</strain>
    </source>
</reference>
<dbReference type="CDD" id="cd06170">
    <property type="entry name" value="LuxR_C_like"/>
    <property type="match status" value="1"/>
</dbReference>
<protein>
    <submittedName>
        <fullName evidence="3">Helix-turn-helix transcriptional regulator</fullName>
    </submittedName>
</protein>
<name>A0A2T1LRW2_9CHRO</name>
<dbReference type="RefSeq" id="WP_106459127.1">
    <property type="nucleotide sequence ID" value="NZ_PXOH01000041.1"/>
</dbReference>
<dbReference type="GO" id="GO:0003677">
    <property type="term" value="F:DNA binding"/>
    <property type="evidence" value="ECO:0007669"/>
    <property type="project" value="UniProtKB-KW"/>
</dbReference>
<dbReference type="SMART" id="SM00421">
    <property type="entry name" value="HTH_LUXR"/>
    <property type="match status" value="1"/>
</dbReference>
<evidence type="ECO:0000256" key="1">
    <source>
        <dbReference type="ARBA" id="ARBA00023125"/>
    </source>
</evidence>